<dbReference type="PANTHER" id="PTHR30624:SF4">
    <property type="entry name" value="METALLOPROTEASE TLDD"/>
    <property type="match status" value="1"/>
</dbReference>
<keyword evidence="9" id="KW-1185">Reference proteome</keyword>
<protein>
    <submittedName>
        <fullName evidence="8">Metalloprotease TldD</fullName>
        <ecNumber evidence="8">3.4.-.-</ecNumber>
    </submittedName>
</protein>
<evidence type="ECO:0000259" key="5">
    <source>
        <dbReference type="Pfam" id="PF01523"/>
    </source>
</evidence>
<dbReference type="RefSeq" id="WP_238342638.1">
    <property type="nucleotide sequence ID" value="NZ_CP051461.1"/>
</dbReference>
<dbReference type="GO" id="GO:0005829">
    <property type="term" value="C:cytosol"/>
    <property type="evidence" value="ECO:0007669"/>
    <property type="project" value="TreeGrafter"/>
</dbReference>
<dbReference type="InterPro" id="IPR025502">
    <property type="entry name" value="TldD"/>
</dbReference>
<dbReference type="Gene3D" id="3.30.2290.10">
    <property type="entry name" value="PmbA/TldD superfamily"/>
    <property type="match status" value="1"/>
</dbReference>
<keyword evidence="3 8" id="KW-0378">Hydrolase</keyword>
<keyword evidence="4 8" id="KW-0482">Metalloprotease</keyword>
<dbReference type="GO" id="GO:0008237">
    <property type="term" value="F:metallopeptidase activity"/>
    <property type="evidence" value="ECO:0007669"/>
    <property type="project" value="UniProtKB-KW"/>
</dbReference>
<keyword evidence="2 8" id="KW-0645">Protease</keyword>
<comment type="similarity">
    <text evidence="1">Belongs to the peptidase U62 family.</text>
</comment>
<reference evidence="8 9" key="1">
    <citation type="submission" date="2020-04" db="EMBL/GenBank/DDBJ databases">
        <title>Complete genome of a Psychrophilic, Marine, Gas Vacuolate Bacterium Polaromonas vacuolata KCTC 22033T.</title>
        <authorList>
            <person name="Hwang K."/>
            <person name="Kim K.M."/>
        </authorList>
    </citation>
    <scope>NUCLEOTIDE SEQUENCE [LARGE SCALE GENOMIC DNA]</scope>
    <source>
        <strain evidence="8 9">KCTC 22033</strain>
    </source>
</reference>
<dbReference type="EC" id="3.4.-.-" evidence="8"/>
<evidence type="ECO:0000256" key="3">
    <source>
        <dbReference type="ARBA" id="ARBA00022801"/>
    </source>
</evidence>
<dbReference type="GO" id="GO:0006508">
    <property type="term" value="P:proteolysis"/>
    <property type="evidence" value="ECO:0007669"/>
    <property type="project" value="UniProtKB-KW"/>
</dbReference>
<dbReference type="Pfam" id="PF19289">
    <property type="entry name" value="PmbA_TldD_3rd"/>
    <property type="match status" value="1"/>
</dbReference>
<evidence type="ECO:0000313" key="9">
    <source>
        <dbReference type="Proteomes" id="UP000502041"/>
    </source>
</evidence>
<dbReference type="InterPro" id="IPR045569">
    <property type="entry name" value="Metalloprtase-TldD/E_C"/>
</dbReference>
<feature type="domain" description="Metalloprotease TldD/E C-terminal" evidence="6">
    <location>
        <begin position="272"/>
        <end position="505"/>
    </location>
</feature>
<evidence type="ECO:0000256" key="4">
    <source>
        <dbReference type="ARBA" id="ARBA00023049"/>
    </source>
</evidence>
<feature type="domain" description="Metalloprotease TldD/E central" evidence="7">
    <location>
        <begin position="156"/>
        <end position="264"/>
    </location>
</feature>
<dbReference type="InterPro" id="IPR002510">
    <property type="entry name" value="Metalloprtase-TldD/E_N"/>
</dbReference>
<accession>A0A6H2HCF0</accession>
<evidence type="ECO:0000313" key="8">
    <source>
        <dbReference type="EMBL" id="QJC57473.1"/>
    </source>
</evidence>
<evidence type="ECO:0000259" key="6">
    <source>
        <dbReference type="Pfam" id="PF19289"/>
    </source>
</evidence>
<sequence>MNSLRSSSASAVNASTLSSKARPTAASTEGRLEIARSLLLTPFGLTETHLNRALAEIASHGADDADLYFQYTRSEGWSLEEGIVKSGSFSIDQGVGVRAVSGEKTAFAYSDDISEASLLDAARTVRSISAAAKSGRVKTPTRRVASSRSLYQDLDPIATLNSTDKVKLLEKVEKLAKAKDPRVVQVMAGMASEYDVVMVARADGTLAADVRPLVRLSVTVIAEQKGRREVGSSGGGGRFGLAYFNDAQITQYVDEAVKAALTNLEARPAPAGEMTVVLGSGWPGILLHEAIGHGLEGDFNRKGSSAFAGKIGQRVAAKGVTVLDDGTIADRRGSLNVDDEGNASQRNVLIEDGILKGYIQDSLNARLMKVKPTGNGRRESYAHMPMPRMTNTYMLAGDKQPEEIVASIKKGLYATNFGGGQVDITSGKFVFSASEAYWVENGKILYPVKGATIVGNGPDALTRVTMMGNDMALDSGVGTCGKEGQSVPVGVGQPTLRIDGLTVGGTA</sequence>
<dbReference type="SUPFAM" id="SSF111283">
    <property type="entry name" value="Putative modulator of DNA gyrase, PmbA/TldD"/>
    <property type="match status" value="1"/>
</dbReference>
<dbReference type="AlphaFoldDB" id="A0A6H2HCF0"/>
<gene>
    <name evidence="8" type="primary">tldD</name>
    <name evidence="8" type="ORF">HC248_02802</name>
</gene>
<proteinExistence type="inferred from homology"/>
<dbReference type="Pfam" id="PF01523">
    <property type="entry name" value="PmbA_TldD_1st"/>
    <property type="match status" value="1"/>
</dbReference>
<evidence type="ECO:0000256" key="2">
    <source>
        <dbReference type="ARBA" id="ARBA00022670"/>
    </source>
</evidence>
<name>A0A6H2HCF0_9BURK</name>
<dbReference type="Proteomes" id="UP000502041">
    <property type="component" value="Chromosome"/>
</dbReference>
<organism evidence="8 9">
    <name type="scientific">Polaromonas vacuolata</name>
    <dbReference type="NCBI Taxonomy" id="37448"/>
    <lineage>
        <taxon>Bacteria</taxon>
        <taxon>Pseudomonadati</taxon>
        <taxon>Pseudomonadota</taxon>
        <taxon>Betaproteobacteria</taxon>
        <taxon>Burkholderiales</taxon>
        <taxon>Comamonadaceae</taxon>
        <taxon>Polaromonas</taxon>
    </lineage>
</organism>
<evidence type="ECO:0000256" key="1">
    <source>
        <dbReference type="ARBA" id="ARBA00005836"/>
    </source>
</evidence>
<dbReference type="InterPro" id="IPR035068">
    <property type="entry name" value="TldD/PmbA_N"/>
</dbReference>
<dbReference type="PANTHER" id="PTHR30624">
    <property type="entry name" value="UNCHARACTERIZED PROTEIN TLDD AND PMBA"/>
    <property type="match status" value="1"/>
</dbReference>
<dbReference type="Pfam" id="PF19290">
    <property type="entry name" value="PmbA_TldD_2nd"/>
    <property type="match status" value="1"/>
</dbReference>
<evidence type="ECO:0000259" key="7">
    <source>
        <dbReference type="Pfam" id="PF19290"/>
    </source>
</evidence>
<dbReference type="EMBL" id="CP051461">
    <property type="protein sequence ID" value="QJC57473.1"/>
    <property type="molecule type" value="Genomic_DNA"/>
</dbReference>
<dbReference type="InterPro" id="IPR036059">
    <property type="entry name" value="TldD/PmbA_sf"/>
</dbReference>
<dbReference type="NCBIfam" id="NF008006">
    <property type="entry name" value="PRK10735.1"/>
    <property type="match status" value="1"/>
</dbReference>
<dbReference type="KEGG" id="pvac:HC248_02802"/>
<dbReference type="InterPro" id="IPR045570">
    <property type="entry name" value="Metalloprtase-TldD/E_cen_dom"/>
</dbReference>
<feature type="domain" description="Metalloprotease TldD/E N-terminal" evidence="5">
    <location>
        <begin position="65"/>
        <end position="128"/>
    </location>
</feature>
<dbReference type="PIRSF" id="PIRSF004919">
    <property type="entry name" value="TldD"/>
    <property type="match status" value="1"/>
</dbReference>
<dbReference type="InterPro" id="IPR051463">
    <property type="entry name" value="Peptidase_U62_metallo"/>
</dbReference>